<name>A0A178Y8S1_SINSA</name>
<evidence type="ECO:0000313" key="1">
    <source>
        <dbReference type="EMBL" id="OAP43826.1"/>
    </source>
</evidence>
<comment type="caution">
    <text evidence="1">The sequence shown here is derived from an EMBL/GenBank/DDBJ whole genome shotgun (WGS) entry which is preliminary data.</text>
</comment>
<accession>A0A178Y8S1</accession>
<sequence length="78" mass="9280">MRDEQFVVADALGAKLDELCRKFGTWRTARTLMLAVWRRRHAANQTSHLSNRMRRDIGLPEDEDELLDVRFPLWDIRL</sequence>
<dbReference type="RefSeq" id="WP_066875742.1">
    <property type="nucleotide sequence ID" value="NZ_LNQB01000076.1"/>
</dbReference>
<gene>
    <name evidence="1" type="ORF">ATB98_08045</name>
</gene>
<reference evidence="1 2" key="1">
    <citation type="submission" date="2015-11" db="EMBL/GenBank/DDBJ databases">
        <title>Ensifer anhuiense sp. nov., an effective nitrogen fixation bacterium with Glycine soja.</title>
        <authorList>
            <person name="Yan H."/>
            <person name="Chen W."/>
        </authorList>
    </citation>
    <scope>NUCLEOTIDE SEQUENCE [LARGE SCALE GENOMIC DNA]</scope>
    <source>
        <strain evidence="1 2">LMG 7837</strain>
    </source>
</reference>
<organism evidence="1 2">
    <name type="scientific">Sinorhizobium saheli</name>
    <dbReference type="NCBI Taxonomy" id="36856"/>
    <lineage>
        <taxon>Bacteria</taxon>
        <taxon>Pseudomonadati</taxon>
        <taxon>Pseudomonadota</taxon>
        <taxon>Alphaproteobacteria</taxon>
        <taxon>Hyphomicrobiales</taxon>
        <taxon>Rhizobiaceae</taxon>
        <taxon>Sinorhizobium/Ensifer group</taxon>
        <taxon>Sinorhizobium</taxon>
    </lineage>
</organism>
<proteinExistence type="predicted"/>
<evidence type="ECO:0008006" key="3">
    <source>
        <dbReference type="Google" id="ProtNLM"/>
    </source>
</evidence>
<keyword evidence="2" id="KW-1185">Reference proteome</keyword>
<evidence type="ECO:0000313" key="2">
    <source>
        <dbReference type="Proteomes" id="UP000078507"/>
    </source>
</evidence>
<dbReference type="EMBL" id="LNQB01000076">
    <property type="protein sequence ID" value="OAP43826.1"/>
    <property type="molecule type" value="Genomic_DNA"/>
</dbReference>
<dbReference type="AlphaFoldDB" id="A0A178Y8S1"/>
<protein>
    <recommendedName>
        <fullName evidence="3">DUF1127 domain-containing protein</fullName>
    </recommendedName>
</protein>
<dbReference type="Proteomes" id="UP000078507">
    <property type="component" value="Unassembled WGS sequence"/>
</dbReference>